<comment type="similarity">
    <text evidence="2">Belongs to the ABC transporter superfamily. ABCB family. Multidrug resistance exporter (TC 3.A.1.201) subfamily.</text>
</comment>
<dbReference type="InterPro" id="IPR003439">
    <property type="entry name" value="ABC_transporter-like_ATP-bd"/>
</dbReference>
<evidence type="ECO:0000256" key="12">
    <source>
        <dbReference type="SAM" id="Phobius"/>
    </source>
</evidence>
<feature type="transmembrane region" description="Helical" evidence="12">
    <location>
        <begin position="1123"/>
        <end position="1143"/>
    </location>
</feature>
<dbReference type="GeneID" id="115744722"/>
<keyword evidence="9 12" id="KW-0472">Membrane</keyword>
<evidence type="ECO:0000313" key="16">
    <source>
        <dbReference type="RefSeq" id="XP_030535896.1"/>
    </source>
</evidence>
<dbReference type="GO" id="GO:0015421">
    <property type="term" value="F:ABC-type oligopeptide transporter activity"/>
    <property type="evidence" value="ECO:0007669"/>
    <property type="project" value="TreeGrafter"/>
</dbReference>
<feature type="transmembrane region" description="Helical" evidence="12">
    <location>
        <begin position="999"/>
        <end position="1022"/>
    </location>
</feature>
<protein>
    <submittedName>
        <fullName evidence="16">ABC transporter B family member 19-like</fullName>
    </submittedName>
</protein>
<dbReference type="CDD" id="cd03249">
    <property type="entry name" value="ABC_MTABC3_MDL1_MDL2"/>
    <property type="match status" value="2"/>
</dbReference>
<dbReference type="InterPro" id="IPR017871">
    <property type="entry name" value="ABC_transporter-like_CS"/>
</dbReference>
<dbReference type="InterPro" id="IPR039421">
    <property type="entry name" value="Type_1_exporter"/>
</dbReference>
<dbReference type="FunFam" id="1.20.1560.10:FF:000155">
    <property type="entry name" value="ATP-binding cassette transporter, subfamily B, member 2, group MDR/PGP protein PpABCB2"/>
    <property type="match status" value="1"/>
</dbReference>
<feature type="region of interest" description="Disordered" evidence="11">
    <location>
        <begin position="232"/>
        <end position="335"/>
    </location>
</feature>
<feature type="compositionally biased region" description="Polar residues" evidence="11">
    <location>
        <begin position="27"/>
        <end position="48"/>
    </location>
</feature>
<dbReference type="FunFam" id="3.40.50.300:FF:002064">
    <property type="entry name" value="Multidrug resistance protein 1, 2, 3"/>
    <property type="match status" value="1"/>
</dbReference>
<dbReference type="OrthoDB" id="6500128at2759"/>
<dbReference type="SUPFAM" id="SSF52540">
    <property type="entry name" value="P-loop containing nucleoside triphosphate hydrolases"/>
    <property type="match status" value="2"/>
</dbReference>
<dbReference type="SMART" id="SM00382">
    <property type="entry name" value="AAA"/>
    <property type="match status" value="2"/>
</dbReference>
<dbReference type="Pfam" id="PF00005">
    <property type="entry name" value="ABC_tran"/>
    <property type="match status" value="2"/>
</dbReference>
<dbReference type="Pfam" id="PF00664">
    <property type="entry name" value="ABC_membrane"/>
    <property type="match status" value="2"/>
</dbReference>
<evidence type="ECO:0000259" key="13">
    <source>
        <dbReference type="PROSITE" id="PS50893"/>
    </source>
</evidence>
<evidence type="ECO:0000256" key="7">
    <source>
        <dbReference type="ARBA" id="ARBA00022840"/>
    </source>
</evidence>
<gene>
    <name evidence="16" type="primary">LOC115744722</name>
</gene>
<evidence type="ECO:0000256" key="9">
    <source>
        <dbReference type="ARBA" id="ARBA00023136"/>
    </source>
</evidence>
<keyword evidence="10" id="KW-0325">Glycoprotein</keyword>
<evidence type="ECO:0000259" key="14">
    <source>
        <dbReference type="PROSITE" id="PS50929"/>
    </source>
</evidence>
<dbReference type="InterPro" id="IPR027417">
    <property type="entry name" value="P-loop_NTPase"/>
</dbReference>
<dbReference type="GO" id="GO:0090374">
    <property type="term" value="P:oligopeptide export from mitochondrion"/>
    <property type="evidence" value="ECO:0007669"/>
    <property type="project" value="TreeGrafter"/>
</dbReference>
<dbReference type="SUPFAM" id="SSF90123">
    <property type="entry name" value="ABC transporter transmembrane region"/>
    <property type="match status" value="2"/>
</dbReference>
<keyword evidence="3" id="KW-0813">Transport</keyword>
<feature type="transmembrane region" description="Helical" evidence="12">
    <location>
        <begin position="483"/>
        <end position="500"/>
    </location>
</feature>
<dbReference type="RefSeq" id="XP_030535896.1">
    <property type="nucleotide sequence ID" value="XM_030680036.2"/>
</dbReference>
<feature type="domain" description="ABC transmembrane type-1" evidence="14">
    <location>
        <begin position="358"/>
        <end position="647"/>
    </location>
</feature>
<evidence type="ECO:0000256" key="8">
    <source>
        <dbReference type="ARBA" id="ARBA00022989"/>
    </source>
</evidence>
<dbReference type="GO" id="GO:0016887">
    <property type="term" value="F:ATP hydrolysis activity"/>
    <property type="evidence" value="ECO:0007669"/>
    <property type="project" value="InterPro"/>
</dbReference>
<dbReference type="PANTHER" id="PTHR43394">
    <property type="entry name" value="ATP-DEPENDENT PERMEASE MDL1, MITOCHONDRIAL"/>
    <property type="match status" value="1"/>
</dbReference>
<dbReference type="PROSITE" id="PS50929">
    <property type="entry name" value="ABC_TM1F"/>
    <property type="match status" value="2"/>
</dbReference>
<feature type="compositionally biased region" description="Low complexity" evidence="11">
    <location>
        <begin position="1"/>
        <end position="14"/>
    </location>
</feature>
<dbReference type="CDD" id="cd18577">
    <property type="entry name" value="ABC_6TM_Pgp_ABCB1_D1_like"/>
    <property type="match status" value="1"/>
</dbReference>
<feature type="domain" description="ABC transporter" evidence="13">
    <location>
        <begin position="1325"/>
        <end position="1561"/>
    </location>
</feature>
<dbReference type="Gene3D" id="3.40.50.300">
    <property type="entry name" value="P-loop containing nucleotide triphosphate hydrolases"/>
    <property type="match status" value="2"/>
</dbReference>
<comment type="subcellular location">
    <subcellularLocation>
        <location evidence="1">Cell membrane</location>
        <topology evidence="1">Multi-pass membrane protein</topology>
    </subcellularLocation>
</comment>
<dbReference type="GO" id="GO:0005524">
    <property type="term" value="F:ATP binding"/>
    <property type="evidence" value="ECO:0007669"/>
    <property type="project" value="UniProtKB-KW"/>
</dbReference>
<feature type="domain" description="ABC transporter" evidence="13">
    <location>
        <begin position="682"/>
        <end position="918"/>
    </location>
</feature>
<name>A0A8B8PM73_9MYRT</name>
<feature type="transmembrane region" description="Helical" evidence="12">
    <location>
        <begin position="506"/>
        <end position="529"/>
    </location>
</feature>
<evidence type="ECO:0000256" key="2">
    <source>
        <dbReference type="ARBA" id="ARBA00007577"/>
    </source>
</evidence>
<dbReference type="GO" id="GO:0005886">
    <property type="term" value="C:plasma membrane"/>
    <property type="evidence" value="ECO:0007669"/>
    <property type="project" value="UniProtKB-SubCell"/>
</dbReference>
<evidence type="ECO:0000256" key="3">
    <source>
        <dbReference type="ARBA" id="ARBA00022448"/>
    </source>
</evidence>
<feature type="transmembrane region" description="Helical" evidence="12">
    <location>
        <begin position="354"/>
        <end position="374"/>
    </location>
</feature>
<dbReference type="PANTHER" id="PTHR43394:SF11">
    <property type="entry name" value="ATP-BINDING CASSETTE TRANSPORTER"/>
    <property type="match status" value="1"/>
</dbReference>
<dbReference type="Gene3D" id="1.20.1560.10">
    <property type="entry name" value="ABC transporter type 1, transmembrane domain"/>
    <property type="match status" value="3"/>
</dbReference>
<feature type="region of interest" description="Disordered" evidence="11">
    <location>
        <begin position="1"/>
        <end position="67"/>
    </location>
</feature>
<feature type="compositionally biased region" description="Basic residues" evidence="11">
    <location>
        <begin position="241"/>
        <end position="253"/>
    </location>
</feature>
<feature type="compositionally biased region" description="Acidic residues" evidence="11">
    <location>
        <begin position="324"/>
        <end position="335"/>
    </location>
</feature>
<dbReference type="GO" id="GO:0005743">
    <property type="term" value="C:mitochondrial inner membrane"/>
    <property type="evidence" value="ECO:0007669"/>
    <property type="project" value="TreeGrafter"/>
</dbReference>
<dbReference type="Proteomes" id="UP000827889">
    <property type="component" value="Chromosome 8"/>
</dbReference>
<keyword evidence="7" id="KW-0067">ATP-binding</keyword>
<reference evidence="16" key="1">
    <citation type="submission" date="2025-08" db="UniProtKB">
        <authorList>
            <consortium name="RefSeq"/>
        </authorList>
    </citation>
    <scope>IDENTIFICATION</scope>
    <source>
        <tissue evidence="16">Leaf</tissue>
    </source>
</reference>
<keyword evidence="8 12" id="KW-1133">Transmembrane helix</keyword>
<evidence type="ECO:0000256" key="10">
    <source>
        <dbReference type="ARBA" id="ARBA00023180"/>
    </source>
</evidence>
<keyword evidence="4 12" id="KW-0812">Transmembrane</keyword>
<feature type="transmembrane region" description="Helical" evidence="12">
    <location>
        <begin position="405"/>
        <end position="428"/>
    </location>
</feature>
<dbReference type="InterPro" id="IPR011527">
    <property type="entry name" value="ABC1_TM_dom"/>
</dbReference>
<dbReference type="FunFam" id="3.40.50.300:FF:000066">
    <property type="entry name" value="ABC transporter B family member 1"/>
    <property type="match status" value="1"/>
</dbReference>
<feature type="transmembrane region" description="Helical" evidence="12">
    <location>
        <begin position="1149"/>
        <end position="1171"/>
    </location>
</feature>
<feature type="transmembrane region" description="Helical" evidence="12">
    <location>
        <begin position="1262"/>
        <end position="1284"/>
    </location>
</feature>
<dbReference type="KEGG" id="rarg:115744722"/>
<accession>A0A8B8PM73</accession>
<keyword evidence="5" id="KW-0677">Repeat</keyword>
<dbReference type="InterPro" id="IPR003593">
    <property type="entry name" value="AAA+_ATPase"/>
</dbReference>
<sequence>MADSSFDFDYSSFSPATNSRRPRHVTPATSRPASRSFTPLSSHQASRSHTPRRFPHPSPTTPFGADGDRSWQGELSWQFEPTGWRDGRNLGAALSPWTAATTPSQSRVFRRTANDYYLSRTSVGVQRFTNPYYEYSGYGAVAGERLELRSFVDRDNNESAFFGRSYAAGENTYTKKGRSNLEVIKEGSNNGRFGHKDELKLFGYNKDDDFEGKVSSLSPHRYHRHVNTVFDEDDSDYDTRGHRRDHHHEKSRRGHDYGRGTSHGGHDHGGHGHSRNKEEGIGPESQRFNPGRDQHSHDEWDSGIQRHGHVNRYNDIEILPPDDKELDEEEEDEEEPVRPIGLFGLFKYSTTWDFVLVIFGCLGALINGGALPWYSLLFGKFVNKIGLESKNQKDRMMNDVDKVSLFMTGLAAVVVVGAYMEITCWRLVGERAAQRIRTNYLRAVLRQDIGFFDTQVSTGDIMHGISSDIAQIQEVMGEKMAHFIHNIFTFLCGYAVGFIQSWKISLVVFAVTPLTMLCGIAYKAVYVGLAQKEEASYRRAGSVAEQAISSIRTVFSFVAEDNLAARYAELLSMSIPIGAKVGFAKGAGIGVIYLVTYSTWALAFWYGSILVARGEIRGGEAIACFFGVNLGGRGLALSLSYFAQFAQGTVAATRVFAVTDRVPEIDPYNPSGRILSHVRGKIEFAGVSFAYPSRPDALILRSLSLVIPSSKTFALVGLSGGGKSTIFALIERFYDPAKGTIVLDGHDIRALQVRWLRSQIGMLGQEPALFATSIIENVMMGKDNTTRKEAMAACIAANASNFILGLPQGYDTQVGDGGTLLSGGQKQRIALARAMIKDPRILLLDEPTSALDPESEIVVQQAIDEISTSRTTIVIAHRLATVRNAQTIAVLGQGSVVEIGDHRQLMEKGGAYYDLVKLASEAVSKPPPEQFDILQKGADSSIYDKSKDHVLVSKYGHEVSLSNHYGSMHDNKLEDEESQKPVQRNYRLSEIWSLQRPELFVLILGFLFGMLGGAILSVFPLILGDALGIYFSSDGEKIKERVGRLCLVLVGLGLGCMISMIGHQGFCGWAGTKLTTRVRSLLFHSTLKQEPGWFDFEENSTGVLVSRLSSDCISFRSVLGDRVSVMLMGLSSAAVGLGVSFFLEWRLALLAAALTPFTLGASYLSLIINIGPKVDNEAYAKASNIAAGAISNIRTVTTFSAQEQLIKSFDHALSEPKKKSVRKSQILGLTLGFAQGAMYGAYTLTLWFGAYLLKEDGANFGAVYKIFLILVLSSFSVGQLAGLAPDTSMAATAIPAVLDIINRRPLIGNDEGRGRKLERSKPWDIELKMVTFAYPSRPEVTVLRDFRLKVKAGSMVALVGSSGSGKSTVIWLVQRFYDPNEGKVMMGGVDLREMNVKWLRRQIALVSQEPALFGGSIRENIAFGNPNASWAEIEEAAKEAHIHKFISGLPQGYETQVGESGAQLSGGQKQRIAIARAMLKKSRVLLLDEASSALDLESERHVQDALRAASRRATTIVVAHRMSTIREADVIAVVKEGKVTEYGSHDTLMASQVNGLYASLVRAESEAHAFS</sequence>
<organism evidence="15 16">
    <name type="scientific">Rhodamnia argentea</name>
    <dbReference type="NCBI Taxonomy" id="178133"/>
    <lineage>
        <taxon>Eukaryota</taxon>
        <taxon>Viridiplantae</taxon>
        <taxon>Streptophyta</taxon>
        <taxon>Embryophyta</taxon>
        <taxon>Tracheophyta</taxon>
        <taxon>Spermatophyta</taxon>
        <taxon>Magnoliopsida</taxon>
        <taxon>eudicotyledons</taxon>
        <taxon>Gunneridae</taxon>
        <taxon>Pentapetalae</taxon>
        <taxon>rosids</taxon>
        <taxon>malvids</taxon>
        <taxon>Myrtales</taxon>
        <taxon>Myrtaceae</taxon>
        <taxon>Myrtoideae</taxon>
        <taxon>Myrteae</taxon>
        <taxon>Australasian group</taxon>
        <taxon>Rhodamnia</taxon>
    </lineage>
</organism>
<feature type="transmembrane region" description="Helical" evidence="12">
    <location>
        <begin position="1226"/>
        <end position="1250"/>
    </location>
</feature>
<proteinExistence type="inferred from homology"/>
<evidence type="ECO:0000256" key="5">
    <source>
        <dbReference type="ARBA" id="ARBA00022737"/>
    </source>
</evidence>
<dbReference type="PROSITE" id="PS00211">
    <property type="entry name" value="ABC_TRANSPORTER_1"/>
    <property type="match status" value="2"/>
</dbReference>
<dbReference type="CDD" id="cd18578">
    <property type="entry name" value="ABC_6TM_Pgp_ABCB1_D2_like"/>
    <property type="match status" value="1"/>
</dbReference>
<evidence type="ECO:0000313" key="15">
    <source>
        <dbReference type="Proteomes" id="UP000827889"/>
    </source>
</evidence>
<feature type="domain" description="ABC transmembrane type-1" evidence="14">
    <location>
        <begin position="1003"/>
        <end position="1289"/>
    </location>
</feature>
<evidence type="ECO:0000256" key="4">
    <source>
        <dbReference type="ARBA" id="ARBA00022692"/>
    </source>
</evidence>
<evidence type="ECO:0000256" key="6">
    <source>
        <dbReference type="ARBA" id="ARBA00022741"/>
    </source>
</evidence>
<evidence type="ECO:0000256" key="11">
    <source>
        <dbReference type="SAM" id="MobiDB-lite"/>
    </source>
</evidence>
<evidence type="ECO:0000256" key="1">
    <source>
        <dbReference type="ARBA" id="ARBA00004651"/>
    </source>
</evidence>
<feature type="transmembrane region" description="Helical" evidence="12">
    <location>
        <begin position="1042"/>
        <end position="1061"/>
    </location>
</feature>
<feature type="compositionally biased region" description="Basic and acidic residues" evidence="11">
    <location>
        <begin position="254"/>
        <end position="280"/>
    </location>
</feature>
<keyword evidence="15" id="KW-1185">Reference proteome</keyword>
<dbReference type="InterPro" id="IPR036640">
    <property type="entry name" value="ABC1_TM_sf"/>
</dbReference>
<dbReference type="PROSITE" id="PS50893">
    <property type="entry name" value="ABC_TRANSPORTER_2"/>
    <property type="match status" value="2"/>
</dbReference>
<feature type="compositionally biased region" description="Basic and acidic residues" evidence="11">
    <location>
        <begin position="290"/>
        <end position="300"/>
    </location>
</feature>
<keyword evidence="6" id="KW-0547">Nucleotide-binding</keyword>